<dbReference type="InParanoid" id="A0A2G5EG40"/>
<evidence type="ECO:0000256" key="2">
    <source>
        <dbReference type="SAM" id="MobiDB-lite"/>
    </source>
</evidence>
<protein>
    <submittedName>
        <fullName evidence="3">Uncharacterized protein</fullName>
    </submittedName>
</protein>
<keyword evidence="4" id="KW-1185">Reference proteome</keyword>
<name>A0A2G5EG40_AQUCA</name>
<dbReference type="Proteomes" id="UP000230069">
    <property type="component" value="Unassembled WGS sequence"/>
</dbReference>
<comment type="similarity">
    <text evidence="1">Belongs to the ARG7 family.</text>
</comment>
<evidence type="ECO:0000313" key="3">
    <source>
        <dbReference type="EMBL" id="PIA54722.1"/>
    </source>
</evidence>
<dbReference type="EMBL" id="KZ305026">
    <property type="protein sequence ID" value="PIA54722.1"/>
    <property type="molecule type" value="Genomic_DNA"/>
</dbReference>
<dbReference type="OrthoDB" id="835033at2759"/>
<dbReference type="Pfam" id="PF02519">
    <property type="entry name" value="Auxin_inducible"/>
    <property type="match status" value="1"/>
</dbReference>
<evidence type="ECO:0000313" key="4">
    <source>
        <dbReference type="Proteomes" id="UP000230069"/>
    </source>
</evidence>
<dbReference type="AlphaFoldDB" id="A0A2G5EG40"/>
<organism evidence="3 4">
    <name type="scientific">Aquilegia coerulea</name>
    <name type="common">Rocky mountain columbine</name>
    <dbReference type="NCBI Taxonomy" id="218851"/>
    <lineage>
        <taxon>Eukaryota</taxon>
        <taxon>Viridiplantae</taxon>
        <taxon>Streptophyta</taxon>
        <taxon>Embryophyta</taxon>
        <taxon>Tracheophyta</taxon>
        <taxon>Spermatophyta</taxon>
        <taxon>Magnoliopsida</taxon>
        <taxon>Ranunculales</taxon>
        <taxon>Ranunculaceae</taxon>
        <taxon>Thalictroideae</taxon>
        <taxon>Aquilegia</taxon>
    </lineage>
</organism>
<gene>
    <name evidence="3" type="ORF">AQUCO_00900951v1</name>
</gene>
<dbReference type="STRING" id="218851.A0A2G5EG40"/>
<accession>A0A2G5EG40</accession>
<sequence length="109" mass="12603">MKKLRSCKKHIKSFKVPEGYIPIYVGKKRKRYVIPLKYLSRSPLKVLLEQSDDDFGEKIRGPILLPCSIKLFNEAIKHIKEEEKESTKHGNNNLQGSLRGVNVPRTPYP</sequence>
<dbReference type="GO" id="GO:0009733">
    <property type="term" value="P:response to auxin"/>
    <property type="evidence" value="ECO:0007669"/>
    <property type="project" value="InterPro"/>
</dbReference>
<feature type="region of interest" description="Disordered" evidence="2">
    <location>
        <begin position="82"/>
        <end position="109"/>
    </location>
</feature>
<dbReference type="PANTHER" id="PTHR31374">
    <property type="entry name" value="AUXIN-INDUCED PROTEIN-LIKE-RELATED"/>
    <property type="match status" value="1"/>
</dbReference>
<evidence type="ECO:0000256" key="1">
    <source>
        <dbReference type="ARBA" id="ARBA00006974"/>
    </source>
</evidence>
<dbReference type="PANTHER" id="PTHR31374:SF311">
    <property type="entry name" value="SMALL AUXIN-UP RNA"/>
    <property type="match status" value="1"/>
</dbReference>
<reference evidence="3 4" key="1">
    <citation type="submission" date="2017-09" db="EMBL/GenBank/DDBJ databases">
        <title>WGS assembly of Aquilegia coerulea Goldsmith.</title>
        <authorList>
            <person name="Hodges S."/>
            <person name="Kramer E."/>
            <person name="Nordborg M."/>
            <person name="Tomkins J."/>
            <person name="Borevitz J."/>
            <person name="Derieg N."/>
            <person name="Yan J."/>
            <person name="Mihaltcheva S."/>
            <person name="Hayes R.D."/>
            <person name="Rokhsar D."/>
        </authorList>
    </citation>
    <scope>NUCLEOTIDE SEQUENCE [LARGE SCALE GENOMIC DNA]</scope>
    <source>
        <strain evidence="4">cv. Goldsmith</strain>
    </source>
</reference>
<dbReference type="InterPro" id="IPR003676">
    <property type="entry name" value="SAUR_fam"/>
</dbReference>
<proteinExistence type="inferred from homology"/>